<protein>
    <submittedName>
        <fullName evidence="1">Uncharacterized protein</fullName>
    </submittedName>
</protein>
<comment type="caution">
    <text evidence="1">The sequence shown here is derived from an EMBL/GenBank/DDBJ whole genome shotgun (WGS) entry which is preliminary data.</text>
</comment>
<evidence type="ECO:0000313" key="2">
    <source>
        <dbReference type="Proteomes" id="UP001150603"/>
    </source>
</evidence>
<feature type="non-terminal residue" evidence="1">
    <location>
        <position position="676"/>
    </location>
</feature>
<dbReference type="Proteomes" id="UP001150603">
    <property type="component" value="Unassembled WGS sequence"/>
</dbReference>
<sequence length="676" mass="75567">IYINPLLASAQTQTPILTRKEIRQLFANFPDIISLSRELLSQLESRLGTASNDTWDPAAGLVGDIFVRIAPFLKMYSLYLRNFRSGLASISQWLSENREFAEFLQTANSAPECRGLSFQSYLLLPVQRIPRYKLLLDDLLRNTPPSHVDHENIKDALKTIEEVASFVNENIQEHEMTLGIIEIQRTLGLKESLLVPGRRLIKVGELTKICRKSHQQRQFYLFNDILLYSGSSNTLLDDQAGHRRVPLEDCKVMDVPDTADWTNQFTIISREKSFIVYTGTSSEKTAWIQALASAITERRAARETLQMDRSLRRRLMRARRSTMLHFPRVVENFDAPVWDPDESSEQCYICFREFSLFVRKHHCRACGKIVCHACSRKNIVFVERSSMQGKEGRGCDQCIARLFGRNALESPPGTVHKATSKSRHSLDPSALLQTLSALAGSSAPGTPRLEPRLEISEPFSRDVTEERPRLRNSPPAALSEAFSSNAQLAEFPRITSMCSDGRTCVASSPPELFVPANRHDSLMDTTSPSDRRVTRTASRSLVISRSPNSRLSADNVAGWDSIGASVRSTLMYGANMQGSGSTSPISTLSRNRISIVSSSCSTIVSDSSVRHRLKLRRPVVLNNGELPPVEQQKEGFIQRAPIPTVFEEPFTLLPLARLVSPLAPPEVTLAMAEISA</sequence>
<accession>A0ACC1J902</accession>
<reference evidence="1" key="1">
    <citation type="submission" date="2022-07" db="EMBL/GenBank/DDBJ databases">
        <title>Phylogenomic reconstructions and comparative analyses of Kickxellomycotina fungi.</title>
        <authorList>
            <person name="Reynolds N.K."/>
            <person name="Stajich J.E."/>
            <person name="Barry K."/>
            <person name="Grigoriev I.V."/>
            <person name="Crous P."/>
            <person name="Smith M.E."/>
        </authorList>
    </citation>
    <scope>NUCLEOTIDE SEQUENCE</scope>
    <source>
        <strain evidence="1">NRRL 5244</strain>
    </source>
</reference>
<dbReference type="EMBL" id="JANBPW010002065">
    <property type="protein sequence ID" value="KAJ1942095.1"/>
    <property type="molecule type" value="Genomic_DNA"/>
</dbReference>
<gene>
    <name evidence="1" type="ORF">FBU59_003301</name>
</gene>
<evidence type="ECO:0000313" key="1">
    <source>
        <dbReference type="EMBL" id="KAJ1942095.1"/>
    </source>
</evidence>
<organism evidence="1 2">
    <name type="scientific">Linderina macrospora</name>
    <dbReference type="NCBI Taxonomy" id="4868"/>
    <lineage>
        <taxon>Eukaryota</taxon>
        <taxon>Fungi</taxon>
        <taxon>Fungi incertae sedis</taxon>
        <taxon>Zoopagomycota</taxon>
        <taxon>Kickxellomycotina</taxon>
        <taxon>Kickxellomycetes</taxon>
        <taxon>Kickxellales</taxon>
        <taxon>Kickxellaceae</taxon>
        <taxon>Linderina</taxon>
    </lineage>
</organism>
<proteinExistence type="predicted"/>
<name>A0ACC1J902_9FUNG</name>
<keyword evidence="2" id="KW-1185">Reference proteome</keyword>
<feature type="non-terminal residue" evidence="1">
    <location>
        <position position="1"/>
    </location>
</feature>